<reference evidence="1" key="1">
    <citation type="submission" date="2022-09" db="EMBL/GenBank/DDBJ databases">
        <authorList>
            <person name="Cebeci A."/>
            <person name="Ture M."/>
            <person name="Alemdag M."/>
            <person name="Altinok I."/>
        </authorList>
    </citation>
    <scope>NUCLEOTIDE SEQUENCE</scope>
</reference>
<name>A0A9E8K1X3_9CAUD</name>
<dbReference type="Gene3D" id="3.40.220.10">
    <property type="entry name" value="Leucine Aminopeptidase, subunit E, domain 1"/>
    <property type="match status" value="1"/>
</dbReference>
<accession>A0A9E8K1X3</accession>
<evidence type="ECO:0000313" key="2">
    <source>
        <dbReference type="Proteomes" id="UP001163735"/>
    </source>
</evidence>
<proteinExistence type="predicted"/>
<organism evidence="1 2">
    <name type="scientific">Aeromonas phage APT65</name>
    <dbReference type="NCBI Taxonomy" id="2982914"/>
    <lineage>
        <taxon>Viruses</taxon>
        <taxon>Duplodnaviria</taxon>
        <taxon>Heunggongvirae</taxon>
        <taxon>Uroviricota</taxon>
        <taxon>Caudoviricetes</taxon>
        <taxon>Aquaneticvirus</taxon>
        <taxon>Aquaneticvirus ApT65</taxon>
    </lineage>
</organism>
<evidence type="ECO:0000313" key="1">
    <source>
        <dbReference type="EMBL" id="UZV39646.1"/>
    </source>
</evidence>
<dbReference type="InterPro" id="IPR043472">
    <property type="entry name" value="Macro_dom-like"/>
</dbReference>
<evidence type="ECO:0008006" key="3">
    <source>
        <dbReference type="Google" id="ProtNLM"/>
    </source>
</evidence>
<dbReference type="SUPFAM" id="SSF52949">
    <property type="entry name" value="Macro domain-like"/>
    <property type="match status" value="1"/>
</dbReference>
<sequence>MKIRNGDMFQESGDNFILITTNRIVKKDGKLVMGAGAAKQARDSMEGIDKFFGEMITSHPTPDTYGIVIGNRFGAFQVKHHFKEEANIDLIRNSLQTLLVLSNSMPLKTFSINFPGIGNGKLSYEDVLAVIESYGLSDNITFWTK</sequence>
<protein>
    <recommendedName>
        <fullName evidence="3">Macro domain-containing protein</fullName>
    </recommendedName>
</protein>
<dbReference type="EMBL" id="OP491958">
    <property type="protein sequence ID" value="UZV39646.1"/>
    <property type="molecule type" value="Genomic_DNA"/>
</dbReference>
<keyword evidence="2" id="KW-1185">Reference proteome</keyword>
<gene>
    <name evidence="1" type="ORF">APT65_00031</name>
</gene>
<dbReference type="Proteomes" id="UP001163735">
    <property type="component" value="Segment"/>
</dbReference>